<dbReference type="AlphaFoldDB" id="A0A561R6H8"/>
<dbReference type="Gene3D" id="3.30.70.270">
    <property type="match status" value="1"/>
</dbReference>
<dbReference type="InterPro" id="IPR029787">
    <property type="entry name" value="Nucleotide_cyclase"/>
</dbReference>
<dbReference type="SUPFAM" id="SSF55073">
    <property type="entry name" value="Nucleotide cyclase"/>
    <property type="match status" value="1"/>
</dbReference>
<dbReference type="InterPro" id="IPR052155">
    <property type="entry name" value="Biofilm_reg_signaling"/>
</dbReference>
<evidence type="ECO:0000259" key="3">
    <source>
        <dbReference type="PROSITE" id="PS50887"/>
    </source>
</evidence>
<feature type="domain" description="GGDEF" evidence="3">
    <location>
        <begin position="297"/>
        <end position="428"/>
    </location>
</feature>
<dbReference type="SUPFAM" id="SSF55785">
    <property type="entry name" value="PYP-like sensor domain (PAS domain)"/>
    <property type="match status" value="2"/>
</dbReference>
<dbReference type="SMART" id="SM00091">
    <property type="entry name" value="PAS"/>
    <property type="match status" value="1"/>
</dbReference>
<dbReference type="PANTHER" id="PTHR44757">
    <property type="entry name" value="DIGUANYLATE CYCLASE DGCP"/>
    <property type="match status" value="1"/>
</dbReference>
<dbReference type="InterPro" id="IPR000160">
    <property type="entry name" value="GGDEF_dom"/>
</dbReference>
<dbReference type="InterPro" id="IPR001610">
    <property type="entry name" value="PAC"/>
</dbReference>
<evidence type="ECO:0000259" key="1">
    <source>
        <dbReference type="PROSITE" id="PS50112"/>
    </source>
</evidence>
<feature type="domain" description="PAC" evidence="2">
    <location>
        <begin position="93"/>
        <end position="145"/>
    </location>
</feature>
<keyword evidence="5" id="KW-1185">Reference proteome</keyword>
<evidence type="ECO:0000313" key="5">
    <source>
        <dbReference type="Proteomes" id="UP000320653"/>
    </source>
</evidence>
<dbReference type="Pfam" id="PF00990">
    <property type="entry name" value="GGDEF"/>
    <property type="match status" value="1"/>
</dbReference>
<dbReference type="CDD" id="cd01949">
    <property type="entry name" value="GGDEF"/>
    <property type="match status" value="1"/>
</dbReference>
<sequence>MKHNVKASNTDGIDHDEDRRLLFDYAFEAAPIGIALVDTLGRVLRANDSFSRIVGLSSSELDSKPFQDFTHPEDLNIDLELFGEVLDGRRNGYRLEKRYLKPDGTVVPTMLTVTAMRNPQGQVIRFISQIEDMTEQKRAERQLAERAAQLELAMEAIRGGFWHMDVESLRFETSAKLAEFIGGPGTPPLDLQGYLDHIEIRDRAGATLAPLVEGKVDQSVAEYRLDTSRGERWMRCDRRLLRDPKGNPLRIVGAVIDFTDEHNRLQQLETSAETDALTALLNRRGLLKHFLKSTFVSGCGLLTVDLDGFKAVNDLHGHAAGDGVLIETANRLISAVGKQGVVSRMGGDEFVIAVDVAQAAFEDIAARIVTSLARPILLPEASVIARASVGGAWSFQKPASLESFAKIADMQLYEAKAAGKNTWRIKAL</sequence>
<dbReference type="NCBIfam" id="TIGR00229">
    <property type="entry name" value="sensory_box"/>
    <property type="match status" value="1"/>
</dbReference>
<protein>
    <submittedName>
        <fullName evidence="4">PAS domain S-box-containing protein/diguanylate cyclase (GGDEF)-like protein</fullName>
    </submittedName>
</protein>
<evidence type="ECO:0000313" key="4">
    <source>
        <dbReference type="EMBL" id="TWF58222.1"/>
    </source>
</evidence>
<dbReference type="RefSeq" id="WP_145631065.1">
    <property type="nucleotide sequence ID" value="NZ_VIWP01000001.1"/>
</dbReference>
<dbReference type="PANTHER" id="PTHR44757:SF2">
    <property type="entry name" value="BIOFILM ARCHITECTURE MAINTENANCE PROTEIN MBAA"/>
    <property type="match status" value="1"/>
</dbReference>
<dbReference type="CDD" id="cd00130">
    <property type="entry name" value="PAS"/>
    <property type="match status" value="1"/>
</dbReference>
<evidence type="ECO:0000259" key="2">
    <source>
        <dbReference type="PROSITE" id="PS50113"/>
    </source>
</evidence>
<name>A0A561R6H8_9HYPH</name>
<dbReference type="InterPro" id="IPR000014">
    <property type="entry name" value="PAS"/>
</dbReference>
<dbReference type="Proteomes" id="UP000320653">
    <property type="component" value="Unassembled WGS sequence"/>
</dbReference>
<dbReference type="SMART" id="SM00267">
    <property type="entry name" value="GGDEF"/>
    <property type="match status" value="1"/>
</dbReference>
<dbReference type="PROSITE" id="PS50113">
    <property type="entry name" value="PAC"/>
    <property type="match status" value="1"/>
</dbReference>
<reference evidence="4 5" key="1">
    <citation type="submission" date="2019-06" db="EMBL/GenBank/DDBJ databases">
        <title>Sorghum-associated microbial communities from plants grown in Nebraska, USA.</title>
        <authorList>
            <person name="Schachtman D."/>
        </authorList>
    </citation>
    <scope>NUCLEOTIDE SEQUENCE [LARGE SCALE GENOMIC DNA]</scope>
    <source>
        <strain evidence="4 5">1225</strain>
    </source>
</reference>
<dbReference type="PROSITE" id="PS50112">
    <property type="entry name" value="PAS"/>
    <property type="match status" value="1"/>
</dbReference>
<dbReference type="Gene3D" id="3.30.450.20">
    <property type="entry name" value="PAS domain"/>
    <property type="match status" value="2"/>
</dbReference>
<dbReference type="InterPro" id="IPR000700">
    <property type="entry name" value="PAS-assoc_C"/>
</dbReference>
<comment type="caution">
    <text evidence="4">The sequence shown here is derived from an EMBL/GenBank/DDBJ whole genome shotgun (WGS) entry which is preliminary data.</text>
</comment>
<dbReference type="InterPro" id="IPR043128">
    <property type="entry name" value="Rev_trsase/Diguanyl_cyclase"/>
</dbReference>
<dbReference type="OrthoDB" id="9812260at2"/>
<gene>
    <name evidence="4" type="ORF">FHW37_10126</name>
</gene>
<dbReference type="NCBIfam" id="TIGR00254">
    <property type="entry name" value="GGDEF"/>
    <property type="match status" value="1"/>
</dbReference>
<dbReference type="InterPro" id="IPR035965">
    <property type="entry name" value="PAS-like_dom_sf"/>
</dbReference>
<organism evidence="4 5">
    <name type="scientific">Neorhizobium alkalisoli</name>
    <dbReference type="NCBI Taxonomy" id="528178"/>
    <lineage>
        <taxon>Bacteria</taxon>
        <taxon>Pseudomonadati</taxon>
        <taxon>Pseudomonadota</taxon>
        <taxon>Alphaproteobacteria</taxon>
        <taxon>Hyphomicrobiales</taxon>
        <taxon>Rhizobiaceae</taxon>
        <taxon>Rhizobium/Agrobacterium group</taxon>
        <taxon>Neorhizobium</taxon>
    </lineage>
</organism>
<dbReference type="Pfam" id="PF13426">
    <property type="entry name" value="PAS_9"/>
    <property type="match status" value="1"/>
</dbReference>
<dbReference type="PROSITE" id="PS50887">
    <property type="entry name" value="GGDEF"/>
    <property type="match status" value="1"/>
</dbReference>
<dbReference type="EMBL" id="VIWP01000001">
    <property type="protein sequence ID" value="TWF58222.1"/>
    <property type="molecule type" value="Genomic_DNA"/>
</dbReference>
<accession>A0A561R6H8</accession>
<feature type="domain" description="PAS" evidence="1">
    <location>
        <begin position="19"/>
        <end position="89"/>
    </location>
</feature>
<proteinExistence type="predicted"/>
<dbReference type="SMART" id="SM00086">
    <property type="entry name" value="PAC"/>
    <property type="match status" value="2"/>
</dbReference>